<evidence type="ECO:0000259" key="1">
    <source>
        <dbReference type="Pfam" id="PF12010"/>
    </source>
</evidence>
<dbReference type="NCBIfam" id="TIGR01409">
    <property type="entry name" value="TAT_signal_seq"/>
    <property type="match status" value="1"/>
</dbReference>
<dbReference type="PROSITE" id="PS51318">
    <property type="entry name" value="TAT"/>
    <property type="match status" value="1"/>
</dbReference>
<dbReference type="Proteomes" id="UP000475214">
    <property type="component" value="Unassembled WGS sequence"/>
</dbReference>
<protein>
    <submittedName>
        <fullName evidence="2">DUF3502 domain-containing protein</fullName>
    </submittedName>
</protein>
<dbReference type="PANTHER" id="PTHR43649:SF17">
    <property type="entry name" value="ABC TRANSPORTER SOLUTE BINDING PROTEIN-SUGAR TRANSPORT"/>
    <property type="match status" value="1"/>
</dbReference>
<keyword evidence="3" id="KW-1185">Reference proteome</keyword>
<evidence type="ECO:0000313" key="2">
    <source>
        <dbReference type="EMBL" id="NEE02704.1"/>
    </source>
</evidence>
<comment type="caution">
    <text evidence="2">The sequence shown here is derived from an EMBL/GenBank/DDBJ whole genome shotgun (WGS) entry which is preliminary data.</text>
</comment>
<dbReference type="Pfam" id="PF12010">
    <property type="entry name" value="DUF3502"/>
    <property type="match status" value="1"/>
</dbReference>
<dbReference type="InterPro" id="IPR006311">
    <property type="entry name" value="TAT_signal"/>
</dbReference>
<feature type="domain" description="DUF3502" evidence="1">
    <location>
        <begin position="448"/>
        <end position="515"/>
    </location>
</feature>
<dbReference type="EMBL" id="JAAGOA010000016">
    <property type="protein sequence ID" value="NEE02704.1"/>
    <property type="molecule type" value="Genomic_DNA"/>
</dbReference>
<reference evidence="2 3" key="1">
    <citation type="submission" date="2020-02" db="EMBL/GenBank/DDBJ databases">
        <authorList>
            <person name="Li X.-J."/>
            <person name="Han X.-M."/>
        </authorList>
    </citation>
    <scope>NUCLEOTIDE SEQUENCE [LARGE SCALE GENOMIC DNA]</scope>
    <source>
        <strain evidence="2 3">CCTCC AB 2017055</strain>
    </source>
</reference>
<name>A0A6L9SDM6_9ACTN</name>
<gene>
    <name evidence="2" type="ORF">G1H10_21295</name>
</gene>
<dbReference type="SUPFAM" id="SSF53850">
    <property type="entry name" value="Periplasmic binding protein-like II"/>
    <property type="match status" value="1"/>
</dbReference>
<accession>A0A6L9SDM6</accession>
<dbReference type="Gene3D" id="3.40.190.10">
    <property type="entry name" value="Periplasmic binding protein-like II"/>
    <property type="match status" value="1"/>
</dbReference>
<evidence type="ECO:0000313" key="3">
    <source>
        <dbReference type="Proteomes" id="UP000475214"/>
    </source>
</evidence>
<proteinExistence type="predicted"/>
<dbReference type="PANTHER" id="PTHR43649">
    <property type="entry name" value="ARABINOSE-BINDING PROTEIN-RELATED"/>
    <property type="match status" value="1"/>
</dbReference>
<dbReference type="AlphaFoldDB" id="A0A6L9SDM6"/>
<organism evidence="2 3">
    <name type="scientific">Phytoactinopolyspora halotolerans</name>
    <dbReference type="NCBI Taxonomy" id="1981512"/>
    <lineage>
        <taxon>Bacteria</taxon>
        <taxon>Bacillati</taxon>
        <taxon>Actinomycetota</taxon>
        <taxon>Actinomycetes</taxon>
        <taxon>Jiangellales</taxon>
        <taxon>Jiangellaceae</taxon>
        <taxon>Phytoactinopolyspora</taxon>
    </lineage>
</organism>
<dbReference type="InterPro" id="IPR022627">
    <property type="entry name" value="DUF3502"/>
</dbReference>
<sequence>MTSSHTLSRRGFLGMTGSLGLAAAFGLSSCGNDSGSGSSGGGGTVTAIMPGTVPTGWDAVLEQVNEKLEADTGLTLRAEFINWSNYQEQALLKFTAGEKFDNALQALWLNMAQLQQDGALADLTDEWGTYENLSATLDSRLIESNSWDGKLWGIPQVNSAGRCQHFAVRQDLADELGFSEITDFETLERFFYAVKEKDDGTIPFGVGSGSGYLNVMPVPAGMLNAASWEDPHTIAKAFSGRGLFFIFARDAVDTGSSRPVPFWEDEGAIDAMHRIRQYYQDGIINKDAINTDSDTIGDQWTAGKYAANWAMTDGLTSNAMPALTKAVPGAMLANVLPYSGGFDAKPNQTFQADNLVVVNANGGSVENALTLQDWLSIKENHDLVEYGIEGTHWEPVGDDKFEALGDYEFPGYSLCWRASLQRKASYMTESEDRVFAWAQDFDNFTVDPFASFIPDTEPVEKELSAMESVITEFANPLYYGIVDVDDQLDKLKKAAEGAGLEKLQAEMEKQADAYLSNNA</sequence>
<dbReference type="RefSeq" id="WP_163741508.1">
    <property type="nucleotide sequence ID" value="NZ_JAAGOA010000016.1"/>
</dbReference>
<dbReference type="InterPro" id="IPR050490">
    <property type="entry name" value="Bact_solute-bd_prot1"/>
</dbReference>
<dbReference type="InterPro" id="IPR019546">
    <property type="entry name" value="TAT_signal_bac_arc"/>
</dbReference>